<feature type="region of interest" description="Disordered" evidence="1">
    <location>
        <begin position="137"/>
        <end position="162"/>
    </location>
</feature>
<sequence length="356" mass="38544">MASVSPAPSLRIRTAAPATRAPAVSAPAPTRAAGFLVPPAAAVLNRRHSSLRHISPTSLRHAALSVPSPMQTTTHAVVSVNRLVPRIPWQTSAPSFPAHAAPNRPSGSAQRAPSGSNLETTTMRYCDLPFNTSTPTLPSALFMPPPPKRAHAGTPHAHAAPSPRWEDYASGRYMDTSLLQSAGIHVSVYSYSAHGPRPTLRHLPHRRWTFVFALRSSAILIAGCTLRDDRGHFLHRSLLSAASPLPAAWPHVAGCKCLRRAKPATDLTSVLPVLRPLARCPFLPPAVHFCRPHPSSESKPVVRCLPLIARCLPLAQDSHWQDVGEYTAHRHLASKVLTLQSISWASSFPWQTGHCR</sequence>
<accession>A0AAD6V556</accession>
<gene>
    <name evidence="2" type="ORF">GGX14DRAFT_572440</name>
</gene>
<name>A0AAD6V556_9AGAR</name>
<feature type="compositionally biased region" description="Polar residues" evidence="1">
    <location>
        <begin position="105"/>
        <end position="117"/>
    </location>
</feature>
<organism evidence="2 3">
    <name type="scientific">Mycena pura</name>
    <dbReference type="NCBI Taxonomy" id="153505"/>
    <lineage>
        <taxon>Eukaryota</taxon>
        <taxon>Fungi</taxon>
        <taxon>Dikarya</taxon>
        <taxon>Basidiomycota</taxon>
        <taxon>Agaricomycotina</taxon>
        <taxon>Agaricomycetes</taxon>
        <taxon>Agaricomycetidae</taxon>
        <taxon>Agaricales</taxon>
        <taxon>Marasmiineae</taxon>
        <taxon>Mycenaceae</taxon>
        <taxon>Mycena</taxon>
    </lineage>
</organism>
<evidence type="ECO:0000256" key="1">
    <source>
        <dbReference type="SAM" id="MobiDB-lite"/>
    </source>
</evidence>
<feature type="compositionally biased region" description="Low complexity" evidence="1">
    <location>
        <begin position="152"/>
        <end position="162"/>
    </location>
</feature>
<protein>
    <submittedName>
        <fullName evidence="2">Uncharacterized protein</fullName>
    </submittedName>
</protein>
<reference evidence="2" key="1">
    <citation type="submission" date="2023-03" db="EMBL/GenBank/DDBJ databases">
        <title>Massive genome expansion in bonnet fungi (Mycena s.s.) driven by repeated elements and novel gene families across ecological guilds.</title>
        <authorList>
            <consortium name="Lawrence Berkeley National Laboratory"/>
            <person name="Harder C.B."/>
            <person name="Miyauchi S."/>
            <person name="Viragh M."/>
            <person name="Kuo A."/>
            <person name="Thoen E."/>
            <person name="Andreopoulos B."/>
            <person name="Lu D."/>
            <person name="Skrede I."/>
            <person name="Drula E."/>
            <person name="Henrissat B."/>
            <person name="Morin E."/>
            <person name="Kohler A."/>
            <person name="Barry K."/>
            <person name="LaButti K."/>
            <person name="Morin E."/>
            <person name="Salamov A."/>
            <person name="Lipzen A."/>
            <person name="Mereny Z."/>
            <person name="Hegedus B."/>
            <person name="Baldrian P."/>
            <person name="Stursova M."/>
            <person name="Weitz H."/>
            <person name="Taylor A."/>
            <person name="Grigoriev I.V."/>
            <person name="Nagy L.G."/>
            <person name="Martin F."/>
            <person name="Kauserud H."/>
        </authorList>
    </citation>
    <scope>NUCLEOTIDE SEQUENCE</scope>
    <source>
        <strain evidence="2">9144</strain>
    </source>
</reference>
<feature type="region of interest" description="Disordered" evidence="1">
    <location>
        <begin position="94"/>
        <end position="117"/>
    </location>
</feature>
<evidence type="ECO:0000313" key="2">
    <source>
        <dbReference type="EMBL" id="KAJ7200005.1"/>
    </source>
</evidence>
<dbReference type="EMBL" id="JARJCW010000065">
    <property type="protein sequence ID" value="KAJ7200005.1"/>
    <property type="molecule type" value="Genomic_DNA"/>
</dbReference>
<comment type="caution">
    <text evidence="2">The sequence shown here is derived from an EMBL/GenBank/DDBJ whole genome shotgun (WGS) entry which is preliminary data.</text>
</comment>
<keyword evidence="3" id="KW-1185">Reference proteome</keyword>
<dbReference type="Proteomes" id="UP001219525">
    <property type="component" value="Unassembled WGS sequence"/>
</dbReference>
<dbReference type="AlphaFoldDB" id="A0AAD6V556"/>
<proteinExistence type="predicted"/>
<evidence type="ECO:0000313" key="3">
    <source>
        <dbReference type="Proteomes" id="UP001219525"/>
    </source>
</evidence>